<dbReference type="InterPro" id="IPR021006">
    <property type="entry name" value="Hda2/3"/>
</dbReference>
<dbReference type="Proteomes" id="UP000509704">
    <property type="component" value="Chromosome 3"/>
</dbReference>
<dbReference type="GO" id="GO:0070823">
    <property type="term" value="C:HDA1 complex"/>
    <property type="evidence" value="ECO:0007669"/>
    <property type="project" value="InterPro"/>
</dbReference>
<dbReference type="GeneID" id="59235957"/>
<dbReference type="PRINTS" id="PR02093">
    <property type="entry name" value="HDA1SUBUNIT3"/>
</dbReference>
<feature type="region of interest" description="Disordered" evidence="1">
    <location>
        <begin position="619"/>
        <end position="646"/>
    </location>
</feature>
<dbReference type="InterPro" id="IPR026216">
    <property type="entry name" value="HDA3"/>
</dbReference>
<keyword evidence="3" id="KW-1185">Reference proteome</keyword>
<name>A0A7H9B2Q6_ZYGMR</name>
<dbReference type="AlphaFoldDB" id="A0A7H9B2Q6"/>
<dbReference type="EMBL" id="CP058606">
    <property type="protein sequence ID" value="QLG72259.1"/>
    <property type="molecule type" value="Genomic_DNA"/>
</dbReference>
<organism evidence="2 3">
    <name type="scientific">Zygotorulaspora mrakii</name>
    <name type="common">Zygosaccharomyces mrakii</name>
    <dbReference type="NCBI Taxonomy" id="42260"/>
    <lineage>
        <taxon>Eukaryota</taxon>
        <taxon>Fungi</taxon>
        <taxon>Dikarya</taxon>
        <taxon>Ascomycota</taxon>
        <taxon>Saccharomycotina</taxon>
        <taxon>Saccharomycetes</taxon>
        <taxon>Saccharomycetales</taxon>
        <taxon>Saccharomycetaceae</taxon>
        <taxon>Zygotorulaspora</taxon>
    </lineage>
</organism>
<reference evidence="2 3" key="1">
    <citation type="submission" date="2020-07" db="EMBL/GenBank/DDBJ databases">
        <title>The yeast mating-type switching endonuclease HO is a domesticated member of an unorthodox homing genetic element family.</title>
        <authorList>
            <person name="Coughlan A.Y."/>
            <person name="Lombardi L."/>
            <person name="Braun-Galleani S."/>
            <person name="Martos A.R."/>
            <person name="Galeote V."/>
            <person name="Bigey F."/>
            <person name="Dequin S."/>
            <person name="Byrne K.P."/>
            <person name="Wolfe K.H."/>
        </authorList>
    </citation>
    <scope>NUCLEOTIDE SEQUENCE [LARGE SCALE GENOMIC DNA]</scope>
    <source>
        <strain evidence="2 3">NRRL Y-6702</strain>
    </source>
</reference>
<evidence type="ECO:0008006" key="4">
    <source>
        <dbReference type="Google" id="ProtNLM"/>
    </source>
</evidence>
<dbReference type="Pfam" id="PF11496">
    <property type="entry name" value="HDA2-3"/>
    <property type="match status" value="1"/>
</dbReference>
<evidence type="ECO:0000256" key="1">
    <source>
        <dbReference type="SAM" id="MobiDB-lite"/>
    </source>
</evidence>
<dbReference type="Gene3D" id="3.40.50.12360">
    <property type="match status" value="1"/>
</dbReference>
<evidence type="ECO:0000313" key="2">
    <source>
        <dbReference type="EMBL" id="QLG72259.1"/>
    </source>
</evidence>
<gene>
    <name evidence="2" type="ORF">HG535_0C06140</name>
</gene>
<dbReference type="InterPro" id="IPR038609">
    <property type="entry name" value="HDA1_su2/3_sf"/>
</dbReference>
<proteinExistence type="predicted"/>
<accession>A0A7H9B2Q6</accession>
<evidence type="ECO:0000313" key="3">
    <source>
        <dbReference type="Proteomes" id="UP000509704"/>
    </source>
</evidence>
<protein>
    <recommendedName>
        <fullName evidence="4">HDA1 complex subunit 3</fullName>
    </recommendedName>
</protein>
<dbReference type="OrthoDB" id="3647690at2759"/>
<dbReference type="RefSeq" id="XP_037143987.1">
    <property type="nucleotide sequence ID" value="XM_037288092.1"/>
</dbReference>
<dbReference type="KEGG" id="zmk:HG535_0C06140"/>
<sequence>MDLLKILDTKPIPAIVDARTLGISEDTSGDYWLPTPMCLYQKELIDQIVSLHYSDILRYFETKNYEEDVIVESMKTMCRNSAYISTHPYLLIDHCMPKSLITKDIPAHLAETSGKFTVLRDLITLVQEYETHTAIVCRPGRTMDLVEALLLGKKVNIKRYDSHSIKSKQKPRNFACTCHLFPSENLDLKKHPLRHSRQFDMLICLDPTVDTETSEIQHILQFQRDARRSESRAPTVRLATINSIDHCELYFGRTYKKDSREFLENVTAAAVVLRDRVGTLPPDLRPIYSQNLRYLIEWLEDPSISWPLPDVYCIKKYTPMDVESSLLTEVHYSQIEDELEAAFRSGKKRGRSKNDKESSKMAEIDSFYQLKRLQNDYTTNPIKQDMAQLTGISIATETASTDYHLYSGILTHKLMQSIGQNYMDLELQRQELKSYADMNTIQESHQQFFESELKSMGDKVSENCSLVSLNLHKSEEIEGLNIKKCKNIDAISADIDDTLAKLQSKGETYVFLRSLYLEYDGLKGRLDKEKNQSISKDTEKEYTSKECERADKSIEESLKEIDDNNTRLSHSKTEFQSKCAMAHEEKNKVLNSIENLNASIKTEESKYKQLENNLKEVVSRLNSLPTPRARVSNGKSNSSRRNKGTA</sequence>